<dbReference type="Proteomes" id="UP000307217">
    <property type="component" value="Unassembled WGS sequence"/>
</dbReference>
<protein>
    <submittedName>
        <fullName evidence="2">Uncharacterized protein</fullName>
    </submittedName>
</protein>
<reference evidence="4 5" key="2">
    <citation type="submission" date="2019-06" db="EMBL/GenBank/DDBJ databases">
        <title>Co-occurence of chitin degradation, pigmentation and bioactivity in marine Pseudoalteromonas.</title>
        <authorList>
            <person name="Sonnenschein E.C."/>
            <person name="Bech P.K."/>
        </authorList>
    </citation>
    <scope>NUCLEOTIDE SEQUENCE [LARGE SCALE GENOMIC DNA]</scope>
    <source>
        <strain evidence="5">S3790</strain>
        <strain evidence="3 4">S3895</strain>
    </source>
</reference>
<sequence>MWKRTLSYFVTVYLLSACGSGSETAGLPEQAEVPISTSPPVVELQSKPEITYSSSLQDDIVSFVEVAQQIRFFYPSDAVANTHWDVFIAEAIVKVSQMSK</sequence>
<evidence type="ECO:0000256" key="1">
    <source>
        <dbReference type="SAM" id="SignalP"/>
    </source>
</evidence>
<evidence type="ECO:0000313" key="4">
    <source>
        <dbReference type="Proteomes" id="UP000307164"/>
    </source>
</evidence>
<dbReference type="Proteomes" id="UP000307164">
    <property type="component" value="Unassembled WGS sequence"/>
</dbReference>
<dbReference type="EMBL" id="PNBW01000151">
    <property type="protein sequence ID" value="TMO69901.1"/>
    <property type="molecule type" value="Genomic_DNA"/>
</dbReference>
<keyword evidence="4" id="KW-1185">Reference proteome</keyword>
<feature type="chain" id="PRO_5024357367" evidence="1">
    <location>
        <begin position="26"/>
        <end position="100"/>
    </location>
</feature>
<dbReference type="AlphaFoldDB" id="A0A5S3UXY5"/>
<name>A0A5S3UXY5_9GAMM</name>
<evidence type="ECO:0000313" key="2">
    <source>
        <dbReference type="EMBL" id="TMO62599.1"/>
    </source>
</evidence>
<feature type="signal peptide" evidence="1">
    <location>
        <begin position="1"/>
        <end position="25"/>
    </location>
</feature>
<evidence type="ECO:0000313" key="3">
    <source>
        <dbReference type="EMBL" id="TMO69901.1"/>
    </source>
</evidence>
<proteinExistence type="predicted"/>
<accession>A0A5S3UXY5</accession>
<evidence type="ECO:0000313" key="5">
    <source>
        <dbReference type="Proteomes" id="UP000307217"/>
    </source>
</evidence>
<reference evidence="2 5" key="1">
    <citation type="submission" date="2018-01" db="EMBL/GenBank/DDBJ databases">
        <authorList>
            <person name="Paulsen S."/>
            <person name="Gram L.K."/>
        </authorList>
    </citation>
    <scope>NUCLEOTIDE SEQUENCE [LARGE SCALE GENOMIC DNA]</scope>
    <source>
        <strain evidence="2 5">S3790</strain>
        <strain evidence="3">S3895</strain>
    </source>
</reference>
<dbReference type="OrthoDB" id="8365150at2"/>
<dbReference type="EMBL" id="PNBX01000132">
    <property type="protein sequence ID" value="TMO62599.1"/>
    <property type="molecule type" value="Genomic_DNA"/>
</dbReference>
<comment type="caution">
    <text evidence="2">The sequence shown here is derived from an EMBL/GenBank/DDBJ whole genome shotgun (WGS) entry which is preliminary data.</text>
</comment>
<dbReference type="PROSITE" id="PS51257">
    <property type="entry name" value="PROKAR_LIPOPROTEIN"/>
    <property type="match status" value="1"/>
</dbReference>
<organism evidence="2 5">
    <name type="scientific">Pseudoalteromonas aurantia</name>
    <dbReference type="NCBI Taxonomy" id="43654"/>
    <lineage>
        <taxon>Bacteria</taxon>
        <taxon>Pseudomonadati</taxon>
        <taxon>Pseudomonadota</taxon>
        <taxon>Gammaproteobacteria</taxon>
        <taxon>Alteromonadales</taxon>
        <taxon>Pseudoalteromonadaceae</taxon>
        <taxon>Pseudoalteromonas</taxon>
    </lineage>
</organism>
<gene>
    <name evidence="2" type="ORF">CWC19_19905</name>
    <name evidence="3" type="ORF">CWC20_20125</name>
</gene>
<keyword evidence="1" id="KW-0732">Signal</keyword>
<dbReference type="RefSeq" id="WP_138593641.1">
    <property type="nucleotide sequence ID" value="NZ_PNBW01000151.1"/>
</dbReference>
<reference evidence="2" key="3">
    <citation type="submission" date="2019-09" db="EMBL/GenBank/DDBJ databases">
        <title>Co-occurence of chitin degradation, pigmentation and bioactivity in marine Pseudoalteromonas.</title>
        <authorList>
            <person name="Sonnenschein E.C."/>
            <person name="Bech P.K."/>
        </authorList>
    </citation>
    <scope>NUCLEOTIDE SEQUENCE</scope>
    <source>
        <strain evidence="2">S3790</strain>
    </source>
</reference>